<organism evidence="1">
    <name type="scientific">Thermofilum adornatum</name>
    <dbReference type="NCBI Taxonomy" id="1365176"/>
    <lineage>
        <taxon>Archaea</taxon>
        <taxon>Thermoproteota</taxon>
        <taxon>Thermoprotei</taxon>
        <taxon>Thermofilales</taxon>
        <taxon>Thermofilaceae</taxon>
        <taxon>Thermofilum</taxon>
    </lineage>
</organism>
<dbReference type="EMBL" id="DSAY01000125">
    <property type="protein sequence ID" value="HDP15551.1"/>
    <property type="molecule type" value="Genomic_DNA"/>
</dbReference>
<dbReference type="PANTHER" id="PTHR37460">
    <property type="entry name" value="ENDONUCLEASE III"/>
    <property type="match status" value="1"/>
</dbReference>
<dbReference type="AlphaFoldDB" id="A0A7C1GPA7"/>
<comment type="caution">
    <text evidence="1">The sequence shown here is derived from an EMBL/GenBank/DDBJ whole genome shotgun (WGS) entry which is preliminary data.</text>
</comment>
<accession>A0A7C1GPA7</accession>
<dbReference type="GeneID" id="16573845"/>
<sequence length="154" mass="17395">MSIPNRRGIYLLMINVMEDVKIYLKTGKEWMIPRGIYYYVGSAKGPGGLRARINRHLRGAKKLHWHIDYLLTNQASIVTHVVYAETEKPECVLVPVLERLGATHIARGFGSSDCKYKCFSHLLRCNSELEKCLQTAITSFKEAGLLPVVMSVSI</sequence>
<dbReference type="InterPro" id="IPR002837">
    <property type="entry name" value="DUF123"/>
</dbReference>
<protein>
    <submittedName>
        <fullName evidence="1">GIY-YIG nuclease family protein</fullName>
    </submittedName>
</protein>
<dbReference type="CDD" id="cd10441">
    <property type="entry name" value="GIY-YIG_COG1833"/>
    <property type="match status" value="1"/>
</dbReference>
<name>A0A7C1GPA7_9CREN</name>
<gene>
    <name evidence="1" type="ORF">ENN26_07255</name>
</gene>
<dbReference type="OrthoDB" id="17296at2157"/>
<dbReference type="PANTHER" id="PTHR37460:SF1">
    <property type="entry name" value="ENDONUCLEASE III"/>
    <property type="match status" value="1"/>
</dbReference>
<dbReference type="Pfam" id="PF01986">
    <property type="entry name" value="DUF123"/>
    <property type="match status" value="1"/>
</dbReference>
<dbReference type="RefSeq" id="WP_148682102.1">
    <property type="nucleotide sequence ID" value="NC_022093.1"/>
</dbReference>
<proteinExistence type="predicted"/>
<reference evidence="1" key="1">
    <citation type="journal article" date="2020" name="mSystems">
        <title>Genome- and Community-Level Interaction Insights into Carbon Utilization and Element Cycling Functions of Hydrothermarchaeota in Hydrothermal Sediment.</title>
        <authorList>
            <person name="Zhou Z."/>
            <person name="Liu Y."/>
            <person name="Xu W."/>
            <person name="Pan J."/>
            <person name="Luo Z.H."/>
            <person name="Li M."/>
        </authorList>
    </citation>
    <scope>NUCLEOTIDE SEQUENCE [LARGE SCALE GENOMIC DNA]</scope>
    <source>
        <strain evidence="1">SpSt-116</strain>
    </source>
</reference>
<evidence type="ECO:0000313" key="1">
    <source>
        <dbReference type="EMBL" id="HDP15551.1"/>
    </source>
</evidence>